<gene>
    <name evidence="2" type="ORF">MasN3_08770</name>
</gene>
<keyword evidence="3" id="KW-1185">Reference proteome</keyword>
<dbReference type="Proteomes" id="UP001163336">
    <property type="component" value="Chromosome"/>
</dbReference>
<protein>
    <recommendedName>
        <fullName evidence="4">Lipoprotein</fullName>
    </recommendedName>
</protein>
<feature type="chain" id="PRO_5046176793" description="Lipoprotein" evidence="1">
    <location>
        <begin position="18"/>
        <end position="125"/>
    </location>
</feature>
<organism evidence="2 3">
    <name type="scientific">Massilia varians</name>
    <dbReference type="NCBI Taxonomy" id="457921"/>
    <lineage>
        <taxon>Bacteria</taxon>
        <taxon>Pseudomonadati</taxon>
        <taxon>Pseudomonadota</taxon>
        <taxon>Betaproteobacteria</taxon>
        <taxon>Burkholderiales</taxon>
        <taxon>Oxalobacteraceae</taxon>
        <taxon>Telluria group</taxon>
        <taxon>Massilia</taxon>
    </lineage>
</organism>
<evidence type="ECO:0000313" key="3">
    <source>
        <dbReference type="Proteomes" id="UP001163336"/>
    </source>
</evidence>
<reference evidence="2" key="1">
    <citation type="submission" date="2022-11" db="EMBL/GenBank/DDBJ databases">
        <title>Isolation and characterization of PLA-degrading bacterium Massilia sp. from Antarctic soil.</title>
        <authorList>
            <person name="Sato K."/>
            <person name="Gomez-Fuentes C."/>
            <person name="Ahmad S.A."/>
            <person name="Zulkharnain A."/>
        </authorList>
    </citation>
    <scope>NUCLEOTIDE SEQUENCE</scope>
    <source>
        <strain evidence="2">N-3</strain>
    </source>
</reference>
<feature type="signal peptide" evidence="1">
    <location>
        <begin position="1"/>
        <end position="17"/>
    </location>
</feature>
<dbReference type="EMBL" id="AP026966">
    <property type="protein sequence ID" value="BDT57383.1"/>
    <property type="molecule type" value="Genomic_DNA"/>
</dbReference>
<sequence length="125" mass="13611">MIVLAIAAAMGASSAKAGPCPELDAFARRYGITFGGFATPIPAVKLPTLSKDGRLLHLRIVTPELVSDGFRHKILFDSATRKAWILRTGGFVGMRQWYGPVDAGDARLENCQAEAERIEEPLRRS</sequence>
<accession>A0ABN6T7Z7</accession>
<proteinExistence type="predicted"/>
<name>A0ABN6T7Z7_9BURK</name>
<keyword evidence="1" id="KW-0732">Signal</keyword>
<evidence type="ECO:0000256" key="1">
    <source>
        <dbReference type="SAM" id="SignalP"/>
    </source>
</evidence>
<evidence type="ECO:0000313" key="2">
    <source>
        <dbReference type="EMBL" id="BDT57383.1"/>
    </source>
</evidence>
<evidence type="ECO:0008006" key="4">
    <source>
        <dbReference type="Google" id="ProtNLM"/>
    </source>
</evidence>